<dbReference type="InterPro" id="IPR009057">
    <property type="entry name" value="Homeodomain-like_sf"/>
</dbReference>
<evidence type="ECO:0000256" key="2">
    <source>
        <dbReference type="PROSITE-ProRule" id="PRU00335"/>
    </source>
</evidence>
<dbReference type="EMBL" id="JBHSMH010000022">
    <property type="protein sequence ID" value="MFC5468970.1"/>
    <property type="molecule type" value="Genomic_DNA"/>
</dbReference>
<evidence type="ECO:0000313" key="4">
    <source>
        <dbReference type="EMBL" id="MFC5468970.1"/>
    </source>
</evidence>
<evidence type="ECO:0000313" key="5">
    <source>
        <dbReference type="Proteomes" id="UP001596105"/>
    </source>
</evidence>
<keyword evidence="1 2" id="KW-0238">DNA-binding</keyword>
<evidence type="ECO:0000259" key="3">
    <source>
        <dbReference type="PROSITE" id="PS50977"/>
    </source>
</evidence>
<dbReference type="PANTHER" id="PTHR43479:SF16">
    <property type="entry name" value="HTH TETR-TYPE DOMAIN-CONTAINING PROTEIN"/>
    <property type="match status" value="1"/>
</dbReference>
<organism evidence="4 5">
    <name type="scientific">Cohnella suwonensis</name>
    <dbReference type="NCBI Taxonomy" id="696072"/>
    <lineage>
        <taxon>Bacteria</taxon>
        <taxon>Bacillati</taxon>
        <taxon>Bacillota</taxon>
        <taxon>Bacilli</taxon>
        <taxon>Bacillales</taxon>
        <taxon>Paenibacillaceae</taxon>
        <taxon>Cohnella</taxon>
    </lineage>
</organism>
<dbReference type="RefSeq" id="WP_209748924.1">
    <property type="nucleotide sequence ID" value="NZ_JBHSMH010000022.1"/>
</dbReference>
<dbReference type="PANTHER" id="PTHR43479">
    <property type="entry name" value="ACREF/ENVCD OPERON REPRESSOR-RELATED"/>
    <property type="match status" value="1"/>
</dbReference>
<accession>A0ABW0LUL4</accession>
<name>A0ABW0LUL4_9BACL</name>
<reference evidence="5" key="1">
    <citation type="journal article" date="2019" name="Int. J. Syst. Evol. Microbiol.">
        <title>The Global Catalogue of Microorganisms (GCM) 10K type strain sequencing project: providing services to taxonomists for standard genome sequencing and annotation.</title>
        <authorList>
            <consortium name="The Broad Institute Genomics Platform"/>
            <consortium name="The Broad Institute Genome Sequencing Center for Infectious Disease"/>
            <person name="Wu L."/>
            <person name="Ma J."/>
        </authorList>
    </citation>
    <scope>NUCLEOTIDE SEQUENCE [LARGE SCALE GENOMIC DNA]</scope>
    <source>
        <strain evidence="5">CCUG 57113</strain>
    </source>
</reference>
<keyword evidence="5" id="KW-1185">Reference proteome</keyword>
<evidence type="ECO:0000256" key="1">
    <source>
        <dbReference type="ARBA" id="ARBA00023125"/>
    </source>
</evidence>
<dbReference type="Pfam" id="PF14278">
    <property type="entry name" value="TetR_C_8"/>
    <property type="match status" value="1"/>
</dbReference>
<dbReference type="Proteomes" id="UP001596105">
    <property type="component" value="Unassembled WGS sequence"/>
</dbReference>
<dbReference type="PROSITE" id="PS50977">
    <property type="entry name" value="HTH_TETR_2"/>
    <property type="match status" value="1"/>
</dbReference>
<dbReference type="Gene3D" id="1.10.357.10">
    <property type="entry name" value="Tetracycline Repressor, domain 2"/>
    <property type="match status" value="1"/>
</dbReference>
<proteinExistence type="predicted"/>
<dbReference type="Pfam" id="PF00440">
    <property type="entry name" value="TetR_N"/>
    <property type="match status" value="1"/>
</dbReference>
<feature type="DNA-binding region" description="H-T-H motif" evidence="2">
    <location>
        <begin position="46"/>
        <end position="65"/>
    </location>
</feature>
<dbReference type="InterPro" id="IPR001647">
    <property type="entry name" value="HTH_TetR"/>
</dbReference>
<dbReference type="SUPFAM" id="SSF46689">
    <property type="entry name" value="Homeodomain-like"/>
    <property type="match status" value="1"/>
</dbReference>
<feature type="domain" description="HTH tetR-type" evidence="3">
    <location>
        <begin position="23"/>
        <end position="83"/>
    </location>
</feature>
<sequence>MYTNKRDAGVSGSTDAKTDLRIRRTRKLLWEALMDLLENRTFESLSIQEICDTAMVHRTTFYKHFEDKYHLLSYGLSLTDELFANKSLEERLLHPMKTFRSFGDTKPFRTLMKAAEENNFLSNMMMKHGAESLKRDLAEARKNGVLFDIPIEILAAFYSGAVSSLCSWWMENGMMHSPEEIDEYLGRMINRELFSPERG</sequence>
<gene>
    <name evidence="4" type="ORF">ACFPPD_09565</name>
</gene>
<dbReference type="InterPro" id="IPR039532">
    <property type="entry name" value="TetR_C_Firmicutes"/>
</dbReference>
<comment type="caution">
    <text evidence="4">The sequence shown here is derived from an EMBL/GenBank/DDBJ whole genome shotgun (WGS) entry which is preliminary data.</text>
</comment>
<protein>
    <submittedName>
        <fullName evidence="4">TetR/AcrR family transcriptional regulator C-terminal domain-containing protein</fullName>
    </submittedName>
</protein>
<dbReference type="InterPro" id="IPR050624">
    <property type="entry name" value="HTH-type_Tx_Regulator"/>
</dbReference>